<dbReference type="RefSeq" id="WP_184367020.1">
    <property type="nucleotide sequence ID" value="NZ_BAAAKM010000090.1"/>
</dbReference>
<evidence type="ECO:0000313" key="2">
    <source>
        <dbReference type="EMBL" id="MBB5493926.1"/>
    </source>
</evidence>
<name>A0A840WQE4_9ACTN</name>
<evidence type="ECO:0000256" key="1">
    <source>
        <dbReference type="SAM" id="Phobius"/>
    </source>
</evidence>
<dbReference type="EMBL" id="JACHDO010000001">
    <property type="protein sequence ID" value="MBB5493926.1"/>
    <property type="molecule type" value="Genomic_DNA"/>
</dbReference>
<evidence type="ECO:0000313" key="3">
    <source>
        <dbReference type="Proteomes" id="UP000579647"/>
    </source>
</evidence>
<keyword evidence="1" id="KW-0472">Membrane</keyword>
<sequence length="191" mass="21421">MKGWILIRCFVFSFVAGTLSLLLMGGIAIYAFHPGPEDERGETGAGTLRFGDFFDYRTDSMGQGEAVSYTVTSVRMRDTREGQSHAFEFTLGIVNNTDRHVEGQYPDVYCENEDESHLVLNREMARGGDYPAGMEPEAGTLGMTIELTCEFSGSIHPEELVIALERENGRATFVDPMSVVDRMKWRHTFDE</sequence>
<feature type="transmembrane region" description="Helical" evidence="1">
    <location>
        <begin position="7"/>
        <end position="32"/>
    </location>
</feature>
<evidence type="ECO:0008006" key="4">
    <source>
        <dbReference type="Google" id="ProtNLM"/>
    </source>
</evidence>
<gene>
    <name evidence="2" type="ORF">HNR07_005063</name>
</gene>
<protein>
    <recommendedName>
        <fullName evidence="4">DUF4352 domain-containing protein</fullName>
    </recommendedName>
</protein>
<proteinExistence type="predicted"/>
<dbReference type="AlphaFoldDB" id="A0A840WQE4"/>
<accession>A0A840WQE4</accession>
<organism evidence="2 3">
    <name type="scientific">Nocardiopsis metallicus</name>
    <dbReference type="NCBI Taxonomy" id="179819"/>
    <lineage>
        <taxon>Bacteria</taxon>
        <taxon>Bacillati</taxon>
        <taxon>Actinomycetota</taxon>
        <taxon>Actinomycetes</taxon>
        <taxon>Streptosporangiales</taxon>
        <taxon>Nocardiopsidaceae</taxon>
        <taxon>Nocardiopsis</taxon>
    </lineage>
</organism>
<keyword evidence="1" id="KW-0812">Transmembrane</keyword>
<reference evidence="2 3" key="1">
    <citation type="submission" date="2020-08" db="EMBL/GenBank/DDBJ databases">
        <title>Sequencing the genomes of 1000 actinobacteria strains.</title>
        <authorList>
            <person name="Klenk H.-P."/>
        </authorList>
    </citation>
    <scope>NUCLEOTIDE SEQUENCE [LARGE SCALE GENOMIC DNA]</scope>
    <source>
        <strain evidence="2 3">DSM 44598</strain>
    </source>
</reference>
<comment type="caution">
    <text evidence="2">The sequence shown here is derived from an EMBL/GenBank/DDBJ whole genome shotgun (WGS) entry which is preliminary data.</text>
</comment>
<dbReference type="Proteomes" id="UP000579647">
    <property type="component" value="Unassembled WGS sequence"/>
</dbReference>
<keyword evidence="3" id="KW-1185">Reference proteome</keyword>
<keyword evidence="1" id="KW-1133">Transmembrane helix</keyword>